<name>A0A2T8JCE9_9POAL</name>
<dbReference type="Gramene" id="PVH47604">
    <property type="protein sequence ID" value="PVH47604"/>
    <property type="gene ID" value="PAHAL_4G100400"/>
</dbReference>
<dbReference type="Proteomes" id="UP000243499">
    <property type="component" value="Chromosome 4"/>
</dbReference>
<accession>A0A2T8JCE9</accession>
<sequence>MDPWMLFCESKSQVREEKFPREEGMQPERLFSDRIRISSGEEIRTSGGIDPTNDELFARRGGMPPVSVLFVRMTVLRIELLPSEEGMSPVRLLLARNKTDSLESVPNPFGMIPCSLLLNRWIF</sequence>
<reference evidence="1" key="1">
    <citation type="submission" date="2018-04" db="EMBL/GenBank/DDBJ databases">
        <title>WGS assembly of Panicum hallii.</title>
        <authorList>
            <person name="Lovell J."/>
            <person name="Jenkins J."/>
            <person name="Lowry D."/>
            <person name="Mamidi S."/>
            <person name="Sreedasyam A."/>
            <person name="Weng X."/>
            <person name="Barry K."/>
            <person name="Bonette J."/>
            <person name="Campitelli B."/>
            <person name="Daum C."/>
            <person name="Gordon S."/>
            <person name="Gould B."/>
            <person name="Lipzen A."/>
            <person name="Macqueen A."/>
            <person name="Palacio-Mejia J."/>
            <person name="Plott C."/>
            <person name="Shakirov E."/>
            <person name="Shu S."/>
            <person name="Yoshinaga Y."/>
            <person name="Zane M."/>
            <person name="Rokhsar D."/>
            <person name="Grimwood J."/>
            <person name="Schmutz J."/>
            <person name="Juenger T."/>
        </authorList>
    </citation>
    <scope>NUCLEOTIDE SEQUENCE [LARGE SCALE GENOMIC DNA]</scope>
    <source>
        <strain evidence="1">FIL2</strain>
    </source>
</reference>
<dbReference type="AlphaFoldDB" id="A0A2T8JCE9"/>
<evidence type="ECO:0000313" key="1">
    <source>
        <dbReference type="EMBL" id="PVH47604.1"/>
    </source>
</evidence>
<dbReference type="EMBL" id="CM008049">
    <property type="protein sequence ID" value="PVH47604.1"/>
    <property type="molecule type" value="Genomic_DNA"/>
</dbReference>
<protein>
    <submittedName>
        <fullName evidence="1">Uncharacterized protein</fullName>
    </submittedName>
</protein>
<organism evidence="1">
    <name type="scientific">Panicum hallii</name>
    <dbReference type="NCBI Taxonomy" id="206008"/>
    <lineage>
        <taxon>Eukaryota</taxon>
        <taxon>Viridiplantae</taxon>
        <taxon>Streptophyta</taxon>
        <taxon>Embryophyta</taxon>
        <taxon>Tracheophyta</taxon>
        <taxon>Spermatophyta</taxon>
        <taxon>Magnoliopsida</taxon>
        <taxon>Liliopsida</taxon>
        <taxon>Poales</taxon>
        <taxon>Poaceae</taxon>
        <taxon>PACMAD clade</taxon>
        <taxon>Panicoideae</taxon>
        <taxon>Panicodae</taxon>
        <taxon>Paniceae</taxon>
        <taxon>Panicinae</taxon>
        <taxon>Panicum</taxon>
        <taxon>Panicum sect. Panicum</taxon>
    </lineage>
</organism>
<gene>
    <name evidence="1" type="ORF">PAHAL_4G100400</name>
</gene>
<proteinExistence type="predicted"/>